<accession>A0A484L280</accession>
<feature type="region of interest" description="Disordered" evidence="5">
    <location>
        <begin position="472"/>
        <end position="491"/>
    </location>
</feature>
<feature type="region of interest" description="Disordered" evidence="5">
    <location>
        <begin position="498"/>
        <end position="535"/>
    </location>
</feature>
<feature type="domain" description="NET" evidence="7">
    <location>
        <begin position="385"/>
        <end position="466"/>
    </location>
</feature>
<evidence type="ECO:0008006" key="10">
    <source>
        <dbReference type="Google" id="ProtNLM"/>
    </source>
</evidence>
<dbReference type="PANTHER" id="PTHR45926">
    <property type="entry name" value="OSJNBA0053K19.4 PROTEIN"/>
    <property type="match status" value="1"/>
</dbReference>
<evidence type="ECO:0000313" key="9">
    <source>
        <dbReference type="Proteomes" id="UP000595140"/>
    </source>
</evidence>
<keyword evidence="3" id="KW-0804">Transcription</keyword>
<dbReference type="Pfam" id="PF17035">
    <property type="entry name" value="BET"/>
    <property type="match status" value="1"/>
</dbReference>
<proteinExistence type="predicted"/>
<reference evidence="8 9" key="1">
    <citation type="submission" date="2018-04" db="EMBL/GenBank/DDBJ databases">
        <authorList>
            <person name="Vogel A."/>
        </authorList>
    </citation>
    <scope>NUCLEOTIDE SEQUENCE [LARGE SCALE GENOMIC DNA]</scope>
</reference>
<dbReference type="PROSITE" id="PS51525">
    <property type="entry name" value="NET"/>
    <property type="match status" value="1"/>
</dbReference>
<feature type="compositionally biased region" description="Polar residues" evidence="5">
    <location>
        <begin position="192"/>
        <end position="207"/>
    </location>
</feature>
<feature type="region of interest" description="Disordered" evidence="5">
    <location>
        <begin position="182"/>
        <end position="240"/>
    </location>
</feature>
<dbReference type="InterPro" id="IPR036427">
    <property type="entry name" value="Bromodomain-like_sf"/>
</dbReference>
<evidence type="ECO:0000256" key="3">
    <source>
        <dbReference type="ARBA" id="ARBA00023163"/>
    </source>
</evidence>
<organism evidence="8 9">
    <name type="scientific">Cuscuta campestris</name>
    <dbReference type="NCBI Taxonomy" id="132261"/>
    <lineage>
        <taxon>Eukaryota</taxon>
        <taxon>Viridiplantae</taxon>
        <taxon>Streptophyta</taxon>
        <taxon>Embryophyta</taxon>
        <taxon>Tracheophyta</taxon>
        <taxon>Spermatophyta</taxon>
        <taxon>Magnoliopsida</taxon>
        <taxon>eudicotyledons</taxon>
        <taxon>Gunneridae</taxon>
        <taxon>Pentapetalae</taxon>
        <taxon>asterids</taxon>
        <taxon>lamiids</taxon>
        <taxon>Solanales</taxon>
        <taxon>Convolvulaceae</taxon>
        <taxon>Cuscuteae</taxon>
        <taxon>Cuscuta</taxon>
        <taxon>Cuscuta subgen. Grammica</taxon>
        <taxon>Cuscuta sect. Cleistogrammica</taxon>
    </lineage>
</organism>
<dbReference type="AlphaFoldDB" id="A0A484L280"/>
<dbReference type="InterPro" id="IPR001487">
    <property type="entry name" value="Bromodomain"/>
</dbReference>
<keyword evidence="1" id="KW-0805">Transcription regulation</keyword>
<keyword evidence="9" id="KW-1185">Reference proteome</keyword>
<keyword evidence="2 4" id="KW-0103">Bromodomain</keyword>
<gene>
    <name evidence="8" type="ORF">CCAM_LOCUS12090</name>
</gene>
<dbReference type="InterPro" id="IPR038336">
    <property type="entry name" value="NET_sf"/>
</dbReference>
<dbReference type="SMART" id="SM00297">
    <property type="entry name" value="BROMO"/>
    <property type="match status" value="1"/>
</dbReference>
<dbReference type="Gene3D" id="1.20.920.10">
    <property type="entry name" value="Bromodomain-like"/>
    <property type="match status" value="1"/>
</dbReference>
<dbReference type="OrthoDB" id="21449at2759"/>
<evidence type="ECO:0000259" key="7">
    <source>
        <dbReference type="PROSITE" id="PS51525"/>
    </source>
</evidence>
<evidence type="ECO:0000256" key="1">
    <source>
        <dbReference type="ARBA" id="ARBA00023015"/>
    </source>
</evidence>
<evidence type="ECO:0000259" key="6">
    <source>
        <dbReference type="PROSITE" id="PS50014"/>
    </source>
</evidence>
<dbReference type="Proteomes" id="UP000595140">
    <property type="component" value="Unassembled WGS sequence"/>
</dbReference>
<feature type="domain" description="Bromo" evidence="6">
    <location>
        <begin position="256"/>
        <end position="328"/>
    </location>
</feature>
<dbReference type="Gene3D" id="1.20.1270.220">
    <property type="match status" value="1"/>
</dbReference>
<sequence length="565" mass="63304">MSFPHFHTVEQPRPHQYNFQKSPLPFPPPMSAAVFPGRNGTPRGDALANFGCKPTEGPHFSDLINPNAGYNLNRGETPSNQLKWQHFNCPPPCSQPADPHPARSTCRTPNGPNTPIDCSSLFRKEYVVHNLDSYSRMQRRELKRRMISDLIRVQQVMQQIETGEFPCRKALELPPPPAFTPPIQAEKRPPLNNLNENGAPNGSNEPGTLNKLYRTNGGRDLASCRGPKPRAVQRKGSKMSDQAMMKRCKQILEKLMRRKHAWIFNKPVDAEGLKLHNYSLIIKHPMDLGTVKSKLLGNEYKTPQDFAADVRLTFNNALVYNQKGHEVHTLAEMFLECFEGMIKNVVTQHPQDQIPIAKNPSLPVQDLKSFPQPVVSPWPGKSAMLVVMDSSERQMTFKEKMALGMRLQNLDQDKIELVLQTIMKRYPSLPVESGEIDLDIEALDSETLWELDRFVKSLKNDLNDAKMQSISKVPKDLPIPQHKGDDAEEEDIDIGEETLNSGIPTIEIDKDDVSGSSSSTTSNSSSSSSSSGKIPTHSNLNKLIALASRANALIFRIEWVASRSL</sequence>
<dbReference type="InterPro" id="IPR027353">
    <property type="entry name" value="NET_dom"/>
</dbReference>
<dbReference type="PROSITE" id="PS50014">
    <property type="entry name" value="BROMODOMAIN_2"/>
    <property type="match status" value="1"/>
</dbReference>
<dbReference type="PRINTS" id="PR00503">
    <property type="entry name" value="BROMODOMAIN"/>
</dbReference>
<evidence type="ECO:0000256" key="2">
    <source>
        <dbReference type="ARBA" id="ARBA00023117"/>
    </source>
</evidence>
<feature type="region of interest" description="Disordered" evidence="5">
    <location>
        <begin position="1"/>
        <end position="20"/>
    </location>
</feature>
<protein>
    <recommendedName>
        <fullName evidence="10">Bromo domain-containing protein</fullName>
    </recommendedName>
</protein>
<evidence type="ECO:0000313" key="8">
    <source>
        <dbReference type="EMBL" id="VFQ70314.1"/>
    </source>
</evidence>
<name>A0A484L280_9ASTE</name>
<dbReference type="Pfam" id="PF00439">
    <property type="entry name" value="Bromodomain"/>
    <property type="match status" value="1"/>
</dbReference>
<dbReference type="EMBL" id="OOIL02000889">
    <property type="protein sequence ID" value="VFQ70314.1"/>
    <property type="molecule type" value="Genomic_DNA"/>
</dbReference>
<feature type="compositionally biased region" description="Basic residues" evidence="5">
    <location>
        <begin position="227"/>
        <end position="237"/>
    </location>
</feature>
<dbReference type="SUPFAM" id="SSF47370">
    <property type="entry name" value="Bromodomain"/>
    <property type="match status" value="1"/>
</dbReference>
<evidence type="ECO:0000256" key="4">
    <source>
        <dbReference type="PROSITE-ProRule" id="PRU00035"/>
    </source>
</evidence>
<evidence type="ECO:0000256" key="5">
    <source>
        <dbReference type="SAM" id="MobiDB-lite"/>
    </source>
</evidence>
<feature type="compositionally biased region" description="Low complexity" evidence="5">
    <location>
        <begin position="514"/>
        <end position="532"/>
    </location>
</feature>